<evidence type="ECO:0000256" key="1">
    <source>
        <dbReference type="SAM" id="MobiDB-lite"/>
    </source>
</evidence>
<evidence type="ECO:0000313" key="3">
    <source>
        <dbReference type="Proteomes" id="UP000316621"/>
    </source>
</evidence>
<dbReference type="OrthoDB" id="1914474at2759"/>
<keyword evidence="3" id="KW-1185">Reference proteome</keyword>
<protein>
    <recommendedName>
        <fullName evidence="4">Mal d 1-associated protein</fullName>
    </recommendedName>
</protein>
<sequence>MGWGRKEDEGTSSNLGLKGISSADVDSTNPSRNSIEDRCSTRRIVKTQCKTEEAEPGVFIRKCEKTEQILKDCVGRPTEVVSSTTEYTEDDVTNHMGQGSVTFGSSSAGEPFNFPGLRSDIEALEKGIFGGINGFLEAAEEMKNGFFQVFGTPFDIIKEEDDSSSSASIFKHRIPIEGQFENGTSQEQKKDDSVYSDFAGQVRDV</sequence>
<dbReference type="STRING" id="3469.A0A4Y7JU69"/>
<name>A0A4Y7JU69_PAPSO</name>
<evidence type="ECO:0000313" key="2">
    <source>
        <dbReference type="EMBL" id="RZC64106.1"/>
    </source>
</evidence>
<evidence type="ECO:0008006" key="4">
    <source>
        <dbReference type="Google" id="ProtNLM"/>
    </source>
</evidence>
<gene>
    <name evidence="2" type="ORF">C5167_025859</name>
</gene>
<dbReference type="Gramene" id="RZC64106">
    <property type="protein sequence ID" value="RZC64106"/>
    <property type="gene ID" value="C5167_025859"/>
</dbReference>
<feature type="compositionally biased region" description="Polar residues" evidence="1">
    <location>
        <begin position="24"/>
        <end position="33"/>
    </location>
</feature>
<dbReference type="OMA" id="FGFPPAH"/>
<dbReference type="PANTHER" id="PTHR35722:SF1">
    <property type="entry name" value="MAL D 1-ASSOCIATED PROTEIN"/>
    <property type="match status" value="1"/>
</dbReference>
<dbReference type="PANTHER" id="PTHR35722">
    <property type="entry name" value="MAL D 1-ASSOCIATED PROTEIN"/>
    <property type="match status" value="1"/>
</dbReference>
<organism evidence="2 3">
    <name type="scientific">Papaver somniferum</name>
    <name type="common">Opium poppy</name>
    <dbReference type="NCBI Taxonomy" id="3469"/>
    <lineage>
        <taxon>Eukaryota</taxon>
        <taxon>Viridiplantae</taxon>
        <taxon>Streptophyta</taxon>
        <taxon>Embryophyta</taxon>
        <taxon>Tracheophyta</taxon>
        <taxon>Spermatophyta</taxon>
        <taxon>Magnoliopsida</taxon>
        <taxon>Ranunculales</taxon>
        <taxon>Papaveraceae</taxon>
        <taxon>Papaveroideae</taxon>
        <taxon>Papaver</taxon>
    </lineage>
</organism>
<dbReference type="EMBL" id="CM010719">
    <property type="protein sequence ID" value="RZC64106.1"/>
    <property type="molecule type" value="Genomic_DNA"/>
</dbReference>
<dbReference type="Proteomes" id="UP000316621">
    <property type="component" value="Chromosome 5"/>
</dbReference>
<proteinExistence type="predicted"/>
<reference evidence="2 3" key="1">
    <citation type="journal article" date="2018" name="Science">
        <title>The opium poppy genome and morphinan production.</title>
        <authorList>
            <person name="Guo L."/>
            <person name="Winzer T."/>
            <person name="Yang X."/>
            <person name="Li Y."/>
            <person name="Ning Z."/>
            <person name="He Z."/>
            <person name="Teodor R."/>
            <person name="Lu Y."/>
            <person name="Bowser T.A."/>
            <person name="Graham I.A."/>
            <person name="Ye K."/>
        </authorList>
    </citation>
    <scope>NUCLEOTIDE SEQUENCE [LARGE SCALE GENOMIC DNA]</scope>
    <source>
        <strain evidence="3">cv. HN1</strain>
        <tissue evidence="2">Leaves</tissue>
    </source>
</reference>
<dbReference type="AlphaFoldDB" id="A0A4Y7JU69"/>
<accession>A0A4Y7JU69</accession>
<feature type="region of interest" description="Disordered" evidence="1">
    <location>
        <begin position="1"/>
        <end position="38"/>
    </location>
</feature>
<dbReference type="InterPro" id="IPR053346">
    <property type="entry name" value="Fra_a_1-associated"/>
</dbReference>